<gene>
    <name evidence="1" type="ORF">DCC81_14155</name>
</gene>
<name>A0A2T7BGN1_9BACT</name>
<dbReference type="Proteomes" id="UP000244450">
    <property type="component" value="Unassembled WGS sequence"/>
</dbReference>
<dbReference type="EMBL" id="QCYK01000002">
    <property type="protein sequence ID" value="PUZ25430.1"/>
    <property type="molecule type" value="Genomic_DNA"/>
</dbReference>
<sequence length="163" mass="18569">MHVFYGMEWTEEQQQLFCDLVLEVAIHQCKASTIPAFALGLVSAYQAAGLPAPSLQWVQSGVPVAVRNWLEAALDGQFRHVTKPPRWLDEPHWPFFHGMPMEFVHQFSMPETEVEEAGQIYVFSARRPNEDGHSFTLVYKMIKQTRAGEGTDLLHALDADREE</sequence>
<comment type="caution">
    <text evidence="1">The sequence shown here is derived from an EMBL/GenBank/DDBJ whole genome shotgun (WGS) entry which is preliminary data.</text>
</comment>
<organism evidence="1 2">
    <name type="scientific">Chitinophaga parva</name>
    <dbReference type="NCBI Taxonomy" id="2169414"/>
    <lineage>
        <taxon>Bacteria</taxon>
        <taxon>Pseudomonadati</taxon>
        <taxon>Bacteroidota</taxon>
        <taxon>Chitinophagia</taxon>
        <taxon>Chitinophagales</taxon>
        <taxon>Chitinophagaceae</taxon>
        <taxon>Chitinophaga</taxon>
    </lineage>
</organism>
<dbReference type="AlphaFoldDB" id="A0A2T7BGN1"/>
<protein>
    <submittedName>
        <fullName evidence="1">Uncharacterized protein</fullName>
    </submittedName>
</protein>
<evidence type="ECO:0000313" key="1">
    <source>
        <dbReference type="EMBL" id="PUZ25430.1"/>
    </source>
</evidence>
<dbReference type="OrthoDB" id="8904414at2"/>
<keyword evidence="2" id="KW-1185">Reference proteome</keyword>
<reference evidence="1 2" key="1">
    <citation type="submission" date="2018-04" db="EMBL/GenBank/DDBJ databases">
        <title>Chitinophaga fuyangensis sp. nov., isolated from soil in a chemical factory.</title>
        <authorList>
            <person name="Chen K."/>
        </authorList>
    </citation>
    <scope>NUCLEOTIDE SEQUENCE [LARGE SCALE GENOMIC DNA]</scope>
    <source>
        <strain evidence="1 2">LY-1</strain>
    </source>
</reference>
<proteinExistence type="predicted"/>
<accession>A0A2T7BGN1</accession>
<evidence type="ECO:0000313" key="2">
    <source>
        <dbReference type="Proteomes" id="UP000244450"/>
    </source>
</evidence>
<dbReference type="RefSeq" id="WP_108687268.1">
    <property type="nucleotide sequence ID" value="NZ_QCYK01000002.1"/>
</dbReference>